<reference evidence="2" key="1">
    <citation type="submission" date="2016-10" db="EMBL/GenBank/DDBJ databases">
        <authorList>
            <person name="Varghese N."/>
            <person name="Submissions S."/>
        </authorList>
    </citation>
    <scope>NUCLEOTIDE SEQUENCE [LARGE SCALE GENOMIC DNA]</scope>
    <source>
        <strain evidence="2">DSM 43163</strain>
    </source>
</reference>
<dbReference type="AlphaFoldDB" id="A0A1H6C8C6"/>
<dbReference type="Proteomes" id="UP000236723">
    <property type="component" value="Unassembled WGS sequence"/>
</dbReference>
<sequence length="129" mass="14181">MDPAGPGPAREEDQLNRCTVTSGFFVLGHCGRTAVAPCAQCGRPTCQEHYGPDGLCAECRAAASPTRSPYDEQWVRGYRRGYYSRSSQTYGDATWYSGFDEYDRGAFNPGQGHYLGDYDHDGDDGFVDS</sequence>
<dbReference type="EMBL" id="FNVO01000009">
    <property type="protein sequence ID" value="SEG69229.1"/>
    <property type="molecule type" value="Genomic_DNA"/>
</dbReference>
<proteinExistence type="predicted"/>
<evidence type="ECO:0000313" key="2">
    <source>
        <dbReference type="Proteomes" id="UP000236723"/>
    </source>
</evidence>
<organism evidence="1 2">
    <name type="scientific">Thermomonospora echinospora</name>
    <dbReference type="NCBI Taxonomy" id="1992"/>
    <lineage>
        <taxon>Bacteria</taxon>
        <taxon>Bacillati</taxon>
        <taxon>Actinomycetota</taxon>
        <taxon>Actinomycetes</taxon>
        <taxon>Streptosporangiales</taxon>
        <taxon>Thermomonosporaceae</taxon>
        <taxon>Thermomonospora</taxon>
    </lineage>
</organism>
<accession>A0A1H6C8C6</accession>
<name>A0A1H6C8C6_9ACTN</name>
<evidence type="ECO:0000313" key="1">
    <source>
        <dbReference type="EMBL" id="SEG69229.1"/>
    </source>
</evidence>
<keyword evidence="2" id="KW-1185">Reference proteome</keyword>
<gene>
    <name evidence="1" type="ORF">SAMN04489712_10963</name>
</gene>
<protein>
    <submittedName>
        <fullName evidence="1">Uncharacterized protein</fullName>
    </submittedName>
</protein>